<dbReference type="InterPro" id="IPR018515">
    <property type="entry name" value="Tuberin-type_domain"/>
</dbReference>
<evidence type="ECO:0000313" key="4">
    <source>
        <dbReference type="EMBL" id="KAH6599186.1"/>
    </source>
</evidence>
<gene>
    <name evidence="4" type="ORF">BASA50_003214</name>
</gene>
<organism evidence="4 5">
    <name type="scientific">Batrachochytrium salamandrivorans</name>
    <dbReference type="NCBI Taxonomy" id="1357716"/>
    <lineage>
        <taxon>Eukaryota</taxon>
        <taxon>Fungi</taxon>
        <taxon>Fungi incertae sedis</taxon>
        <taxon>Chytridiomycota</taxon>
        <taxon>Chytridiomycota incertae sedis</taxon>
        <taxon>Chytridiomycetes</taxon>
        <taxon>Rhizophydiales</taxon>
        <taxon>Rhizophydiales incertae sedis</taxon>
        <taxon>Batrachochytrium</taxon>
    </lineage>
</organism>
<evidence type="ECO:0000313" key="5">
    <source>
        <dbReference type="Proteomes" id="UP001648503"/>
    </source>
</evidence>
<evidence type="ECO:0000256" key="1">
    <source>
        <dbReference type="ARBA" id="ARBA00022468"/>
    </source>
</evidence>
<dbReference type="PROSITE" id="PS50085">
    <property type="entry name" value="RAPGAP"/>
    <property type="match status" value="1"/>
</dbReference>
<feature type="region of interest" description="Disordered" evidence="2">
    <location>
        <begin position="1"/>
        <end position="55"/>
    </location>
</feature>
<dbReference type="InterPro" id="IPR024584">
    <property type="entry name" value="Tuberin_N"/>
</dbReference>
<protein>
    <recommendedName>
        <fullName evidence="3">Rap-GAP domain-containing protein</fullName>
    </recommendedName>
</protein>
<feature type="compositionally biased region" description="Low complexity" evidence="2">
    <location>
        <begin position="1747"/>
        <end position="1760"/>
    </location>
</feature>
<proteinExistence type="predicted"/>
<name>A0ABQ8FM85_9FUNG</name>
<keyword evidence="5" id="KW-1185">Reference proteome</keyword>
<dbReference type="PANTHER" id="PTHR10063:SF0">
    <property type="entry name" value="TUBERIN"/>
    <property type="match status" value="1"/>
</dbReference>
<dbReference type="Pfam" id="PF03542">
    <property type="entry name" value="Tuberin"/>
    <property type="match status" value="1"/>
</dbReference>
<dbReference type="SUPFAM" id="SSF111347">
    <property type="entry name" value="Rap/Ran-GAP"/>
    <property type="match status" value="1"/>
</dbReference>
<feature type="compositionally biased region" description="Gly residues" evidence="2">
    <location>
        <begin position="24"/>
        <end position="40"/>
    </location>
</feature>
<dbReference type="InterPro" id="IPR027107">
    <property type="entry name" value="Tuberin/Ral-act_asu"/>
</dbReference>
<dbReference type="InterPro" id="IPR000331">
    <property type="entry name" value="Rap/Ran_GAP_dom"/>
</dbReference>
<dbReference type="Proteomes" id="UP001648503">
    <property type="component" value="Unassembled WGS sequence"/>
</dbReference>
<feature type="region of interest" description="Disordered" evidence="2">
    <location>
        <begin position="1743"/>
        <end position="1764"/>
    </location>
</feature>
<accession>A0ABQ8FM85</accession>
<reference evidence="4 5" key="1">
    <citation type="submission" date="2021-02" db="EMBL/GenBank/DDBJ databases">
        <title>Variation within the Batrachochytrium salamandrivorans European outbreak.</title>
        <authorList>
            <person name="Kelly M."/>
            <person name="Pasmans F."/>
            <person name="Shea T.P."/>
            <person name="Munoz J.F."/>
            <person name="Carranza S."/>
            <person name="Cuomo C.A."/>
            <person name="Martel A."/>
        </authorList>
    </citation>
    <scope>NUCLEOTIDE SEQUENCE [LARGE SCALE GENOMIC DNA]</scope>
    <source>
        <strain evidence="4 5">AMFP18/2</strain>
    </source>
</reference>
<dbReference type="InterPro" id="IPR035974">
    <property type="entry name" value="Rap/Ran-GAP_sf"/>
</dbReference>
<feature type="region of interest" description="Disordered" evidence="2">
    <location>
        <begin position="1581"/>
        <end position="1634"/>
    </location>
</feature>
<comment type="caution">
    <text evidence="4">The sequence shown here is derived from an EMBL/GenBank/DDBJ whole genome shotgun (WGS) entry which is preliminary data.</text>
</comment>
<dbReference type="PANTHER" id="PTHR10063">
    <property type="entry name" value="TUBERIN"/>
    <property type="match status" value="1"/>
</dbReference>
<feature type="domain" description="Rap-GAP" evidence="3">
    <location>
        <begin position="1416"/>
        <end position="1682"/>
    </location>
</feature>
<dbReference type="Pfam" id="PF02145">
    <property type="entry name" value="Rap_GAP"/>
    <property type="match status" value="1"/>
</dbReference>
<evidence type="ECO:0000256" key="2">
    <source>
        <dbReference type="SAM" id="MobiDB-lite"/>
    </source>
</evidence>
<keyword evidence="1" id="KW-0343">GTPase activation</keyword>
<sequence>MTGTLERLKTTFSRKGSQSNAHGSGAGSNIGSNIGSGTGGDAELQSLTPRLSSGGSGIPSVAAVGDKIPYMTTEAALQANPYMALASIMERLSDAGLQPAQSETVTEEDAILRLQVQTAALAQLSEYIRTSDVTPMLSEIWCNIFSCMSKPKLLDPAFQVMVAILETHFDACDLLRLSFFNAVAGIDPLLPASSLCDMPVRLSILCALTKDGRDLRHIEHDLGPLLLDSIRTIVRSIPCHATLQLPNAVHPHSQLDTIDGLDNVLLFISKVIKFSSIHLHSRVLAELLTEIALLIQNPVTEVPTKENCLTCLDALVRYGSVPVESMHPMVKSLCFTARHPDLGEQAWSIFNNVQRSHHSGMATAELFGTMQLDATSPSFIHDGDSGGWITVVLGSLALFQRLFGATGLVDSTLPSVIDTLFPDSFILSHLAFPLRHHLPILSNHTLESCLAFRDVQHARFSVLEWEILVDIYAASAYIWCPGDWRDLSLPEDHPTIIECRQRHRQLDELLYEAYASKMSFLAQATYIRTLIYLSNDISQERCLFLLDEIPTTIQYQLGIVEYAVLITSLMDRLYFPVQCPLLLSVTVWPQIRQKVFSLFVGLHESWPIPEEENAYTPQHMEALVGRVLEKFGTDTMSEMEQLVTEWMIDLCVDADSNELDQLLDVLIRRVANMTGPRSLRISKLFREKQTSTGFLVDPLDTTFTPAGLDVANSIHSMQSIISIFNLVVQNTNYRLSETTPTLVFRWILRLSTWTQAVHESPRFIACHFLGSLRADDHYCISYMLPIKTDDLEINSGRVHAPRLFASQSAIISLSDEIASSAQRPTLASSAITTSTLPGSVASSILTSAPVTTPAPVPRETEVSGITNLTYILRPNVLPIGEYMDVLMTILKSETQYIILQEVLDNLALQLQNHLLWRDAHAQIQHLRVLLCDLIITEHVVSAVLSLPQDIRKSDIYLSFLKLLVLLFGFRFLFTKSQQDELVSVFQQTLNRWPTNARFCIHALNLALFEMPMSMIKHLPSILMKLSQTTSQALSIPNLEFLSSLARIPELYTNFTEADYRRVFGVSIQYIRLSNSSSGHADAAIPNYITELAFHVMSLWFMSLRLSERRKFVPFIIHNLVASSSLSSSTASPGFSGTSMQGSTGGSVSLQLNEHVELVLEMMAHNTYVDCWPKPNEVAWSRVVTTSSLGNKQASRTWIQGNALLSVVVAKESGWTELIVRRPSGIVSLWIHLDNAIQKINSFGQADWLAKTLSLSPLISLPQAERSLHKKPSTGRLEFTHTRSASAGSTKDLLLSVGALEQGNMGPQPGGLTVVPGNKPEQINRGVPLHRLRRAKSISIPRGAMGPTGGISNSYLDLPPTMETTPSATSSSGLMREEHQPIEPGFIPMLFFPYPSTQGTQSPLRPLPNTDAITRAIAVLDRTPVIELHKIGIIYVAPGQSTESEILSNVYGSRVYAYFLHLLGRLFRLARCRDVYTGGLDTSPDALDGEYGLCSADDQRLAQVIYHVITLMPNRDYDPACTGKKRHIGNDFVSIVWNEGGVYKQDTIPGQFNFFSVVIEPLSLSFADSTVAPGAASSNEALFRSPISNDPIPNRRHRHTSSGSGDLGRVHSPPPSYFSPPIASSDQDLSGDVVDGTPLEQQKATTDLGGEVLPNKPDTDAQSGIRIYYTSLFRVSVIVRSDLPDPGQIAEVPKIVTGLSLAAYVRQLAVHYNMFSQIYAQKNHPSGYASNSRERLRQVKRIRERLDSSSSSVSKGDVPSSTIPTLQDNLDFTKIMQ</sequence>
<dbReference type="Gene3D" id="3.40.50.11210">
    <property type="entry name" value="Rap/Ran-GAP"/>
    <property type="match status" value="1"/>
</dbReference>
<dbReference type="Pfam" id="PF11864">
    <property type="entry name" value="DUF3384"/>
    <property type="match status" value="1"/>
</dbReference>
<dbReference type="EMBL" id="JAFCIX010000076">
    <property type="protein sequence ID" value="KAH6599186.1"/>
    <property type="molecule type" value="Genomic_DNA"/>
</dbReference>
<evidence type="ECO:0000259" key="3">
    <source>
        <dbReference type="PROSITE" id="PS50085"/>
    </source>
</evidence>